<dbReference type="SUPFAM" id="SSF48264">
    <property type="entry name" value="Cytochrome P450"/>
    <property type="match status" value="1"/>
</dbReference>
<feature type="binding site" description="axial binding residue" evidence="8">
    <location>
        <position position="454"/>
    </location>
    <ligand>
        <name>heme</name>
        <dbReference type="ChEBI" id="CHEBI:30413"/>
    </ligand>
    <ligandPart>
        <name>Fe</name>
        <dbReference type="ChEBI" id="CHEBI:18248"/>
    </ligandPart>
</feature>
<evidence type="ECO:0000256" key="5">
    <source>
        <dbReference type="ARBA" id="ARBA00023002"/>
    </source>
</evidence>
<comment type="cofactor">
    <cofactor evidence="1 8">
        <name>heme</name>
        <dbReference type="ChEBI" id="CHEBI:30413"/>
    </cofactor>
</comment>
<keyword evidence="10" id="KW-0812">Transmembrane</keyword>
<comment type="similarity">
    <text evidence="2 9">Belongs to the cytochrome P450 family.</text>
</comment>
<accession>A0A7H8R4X4</accession>
<evidence type="ECO:0000256" key="4">
    <source>
        <dbReference type="ARBA" id="ARBA00022723"/>
    </source>
</evidence>
<dbReference type="PANTHER" id="PTHR24305:SF210">
    <property type="entry name" value="CYTOCHROME P450 MONOOXYGENASE ASQL-RELATED"/>
    <property type="match status" value="1"/>
</dbReference>
<evidence type="ECO:0000256" key="10">
    <source>
        <dbReference type="SAM" id="Phobius"/>
    </source>
</evidence>
<dbReference type="PROSITE" id="PS00086">
    <property type="entry name" value="CYTOCHROME_P450"/>
    <property type="match status" value="1"/>
</dbReference>
<keyword evidence="4 8" id="KW-0479">Metal-binding</keyword>
<keyword evidence="5 9" id="KW-0560">Oxidoreductase</keyword>
<dbReference type="GeneID" id="55995673"/>
<evidence type="ECO:0000256" key="7">
    <source>
        <dbReference type="ARBA" id="ARBA00023033"/>
    </source>
</evidence>
<dbReference type="GO" id="GO:0004497">
    <property type="term" value="F:monooxygenase activity"/>
    <property type="evidence" value="ECO:0007669"/>
    <property type="project" value="UniProtKB-KW"/>
</dbReference>
<evidence type="ECO:0000256" key="1">
    <source>
        <dbReference type="ARBA" id="ARBA00001971"/>
    </source>
</evidence>
<proteinExistence type="inferred from homology"/>
<dbReference type="OrthoDB" id="1470350at2759"/>
<keyword evidence="12" id="KW-1185">Reference proteome</keyword>
<dbReference type="InterPro" id="IPR050121">
    <property type="entry name" value="Cytochrome_P450_monoxygenase"/>
</dbReference>
<sequence length="514" mass="58998">MAFLDYRAFDIFTIQQLLTFIFISGTFYLTIRSIWRLYFHPLSKYPGPKIAAISDVWYAYHALAGRWPWAVADALEKYGDVVRIAPNEIAFVTPKALSDIYGSHNKNLEKFPKTQINNHGNDEHGGLIWEWDPARHREVAKRLSPAFSGRALRAKEATLHKYIDLFVERMTELGGETGGVSLPTWINWLCVDISADMAYNREMNALKDMKEPPYLSILSGFNRAVVVIQMSWRFPLLSPLKGLFLAITALRSHSHIRSHSRFQLEQRIRRKGAVDHLDFFEQLIPEDREPPNDRKEMRHLEQVAGQLLVAGYEPPALWFYFTIYYLLKNPDALDTLTKEIRSAFKNYDEIVSGSAAQLAYLTACLNESLRIMPGVLTGMPVVSPGAMVDGTFIPKGVVCQSSSFALARSARNFRHPLSFRPERWLQEDHPLYDAQFAHDNRKGFQPFSQGPRICAGKEIAWWQSRVFLAKVLWTFDLEMVSGQQIDMDRDLRGWGMYQKPDIRVRFRPKAASCS</sequence>
<dbReference type="PRINTS" id="PR00463">
    <property type="entry name" value="EP450I"/>
</dbReference>
<evidence type="ECO:0000313" key="11">
    <source>
        <dbReference type="EMBL" id="QKX61038.1"/>
    </source>
</evidence>
<evidence type="ECO:0000256" key="2">
    <source>
        <dbReference type="ARBA" id="ARBA00010617"/>
    </source>
</evidence>
<evidence type="ECO:0000256" key="3">
    <source>
        <dbReference type="ARBA" id="ARBA00022617"/>
    </source>
</evidence>
<dbReference type="GO" id="GO:0016705">
    <property type="term" value="F:oxidoreductase activity, acting on paired donors, with incorporation or reduction of molecular oxygen"/>
    <property type="evidence" value="ECO:0007669"/>
    <property type="project" value="InterPro"/>
</dbReference>
<dbReference type="Gene3D" id="1.10.630.10">
    <property type="entry name" value="Cytochrome P450"/>
    <property type="match status" value="1"/>
</dbReference>
<protein>
    <recommendedName>
        <fullName evidence="13">Cytochrome P450</fullName>
    </recommendedName>
</protein>
<dbReference type="GO" id="GO:0020037">
    <property type="term" value="F:heme binding"/>
    <property type="evidence" value="ECO:0007669"/>
    <property type="project" value="InterPro"/>
</dbReference>
<dbReference type="EMBL" id="CP055901">
    <property type="protein sequence ID" value="QKX61038.1"/>
    <property type="molecule type" value="Genomic_DNA"/>
</dbReference>
<dbReference type="RefSeq" id="XP_035347213.1">
    <property type="nucleotide sequence ID" value="XM_035491320.1"/>
</dbReference>
<organism evidence="11 12">
    <name type="scientific">Talaromyces rugulosus</name>
    <name type="common">Penicillium rugulosum</name>
    <dbReference type="NCBI Taxonomy" id="121627"/>
    <lineage>
        <taxon>Eukaryota</taxon>
        <taxon>Fungi</taxon>
        <taxon>Dikarya</taxon>
        <taxon>Ascomycota</taxon>
        <taxon>Pezizomycotina</taxon>
        <taxon>Eurotiomycetes</taxon>
        <taxon>Eurotiomycetidae</taxon>
        <taxon>Eurotiales</taxon>
        <taxon>Trichocomaceae</taxon>
        <taxon>Talaromyces</taxon>
        <taxon>Talaromyces sect. Islandici</taxon>
    </lineage>
</organism>
<evidence type="ECO:0000256" key="9">
    <source>
        <dbReference type="RuleBase" id="RU000461"/>
    </source>
</evidence>
<feature type="transmembrane region" description="Helical" evidence="10">
    <location>
        <begin position="12"/>
        <end position="31"/>
    </location>
</feature>
<dbReference type="InterPro" id="IPR036396">
    <property type="entry name" value="Cyt_P450_sf"/>
</dbReference>
<evidence type="ECO:0000256" key="8">
    <source>
        <dbReference type="PIRSR" id="PIRSR602401-1"/>
    </source>
</evidence>
<dbReference type="Pfam" id="PF00067">
    <property type="entry name" value="p450"/>
    <property type="match status" value="1"/>
</dbReference>
<dbReference type="PANTHER" id="PTHR24305">
    <property type="entry name" value="CYTOCHROME P450"/>
    <property type="match status" value="1"/>
</dbReference>
<dbReference type="InterPro" id="IPR001128">
    <property type="entry name" value="Cyt_P450"/>
</dbReference>
<dbReference type="AlphaFoldDB" id="A0A7H8R4X4"/>
<name>A0A7H8R4X4_TALRU</name>
<keyword evidence="10" id="KW-0472">Membrane</keyword>
<dbReference type="InterPro" id="IPR017972">
    <property type="entry name" value="Cyt_P450_CS"/>
</dbReference>
<gene>
    <name evidence="11" type="ORF">TRUGW13939_08184</name>
</gene>
<keyword evidence="3 8" id="KW-0349">Heme</keyword>
<reference evidence="12" key="1">
    <citation type="submission" date="2020-06" db="EMBL/GenBank/DDBJ databases">
        <title>A chromosome-scale genome assembly of Talaromyces rugulosus W13939.</title>
        <authorList>
            <person name="Wang B."/>
            <person name="Guo L."/>
            <person name="Ye K."/>
            <person name="Wang L."/>
        </authorList>
    </citation>
    <scope>NUCLEOTIDE SEQUENCE [LARGE SCALE GENOMIC DNA]</scope>
    <source>
        <strain evidence="12">W13939</strain>
    </source>
</reference>
<keyword evidence="6 8" id="KW-0408">Iron</keyword>
<evidence type="ECO:0000313" key="12">
    <source>
        <dbReference type="Proteomes" id="UP000509510"/>
    </source>
</evidence>
<evidence type="ECO:0000256" key="6">
    <source>
        <dbReference type="ARBA" id="ARBA00023004"/>
    </source>
</evidence>
<dbReference type="InterPro" id="IPR002401">
    <property type="entry name" value="Cyt_P450_E_grp-I"/>
</dbReference>
<evidence type="ECO:0008006" key="13">
    <source>
        <dbReference type="Google" id="ProtNLM"/>
    </source>
</evidence>
<dbReference type="KEGG" id="trg:TRUGW13939_08184"/>
<keyword evidence="7 9" id="KW-0503">Monooxygenase</keyword>
<dbReference type="Proteomes" id="UP000509510">
    <property type="component" value="Chromosome IV"/>
</dbReference>
<dbReference type="GO" id="GO:0005506">
    <property type="term" value="F:iron ion binding"/>
    <property type="evidence" value="ECO:0007669"/>
    <property type="project" value="InterPro"/>
</dbReference>
<keyword evidence="10" id="KW-1133">Transmembrane helix</keyword>